<dbReference type="EMBL" id="JACASE010000014">
    <property type="protein sequence ID" value="KAF6410724.1"/>
    <property type="molecule type" value="Genomic_DNA"/>
</dbReference>
<accession>A0A7J8CIJ9</accession>
<organism evidence="2 3">
    <name type="scientific">Rousettus aegyptiacus</name>
    <name type="common">Egyptian fruit bat</name>
    <name type="synonym">Pteropus aegyptiacus</name>
    <dbReference type="NCBI Taxonomy" id="9407"/>
    <lineage>
        <taxon>Eukaryota</taxon>
        <taxon>Metazoa</taxon>
        <taxon>Chordata</taxon>
        <taxon>Craniata</taxon>
        <taxon>Vertebrata</taxon>
        <taxon>Euteleostomi</taxon>
        <taxon>Mammalia</taxon>
        <taxon>Eutheria</taxon>
        <taxon>Laurasiatheria</taxon>
        <taxon>Chiroptera</taxon>
        <taxon>Yinpterochiroptera</taxon>
        <taxon>Pteropodoidea</taxon>
        <taxon>Pteropodidae</taxon>
        <taxon>Rousettinae</taxon>
        <taxon>Rousettus</taxon>
    </lineage>
</organism>
<evidence type="ECO:0000256" key="1">
    <source>
        <dbReference type="SAM" id="MobiDB-lite"/>
    </source>
</evidence>
<feature type="compositionally biased region" description="Pro residues" evidence="1">
    <location>
        <begin position="73"/>
        <end position="89"/>
    </location>
</feature>
<dbReference type="Proteomes" id="UP000593571">
    <property type="component" value="Unassembled WGS sequence"/>
</dbReference>
<comment type="caution">
    <text evidence="2">The sequence shown here is derived from an EMBL/GenBank/DDBJ whole genome shotgun (WGS) entry which is preliminary data.</text>
</comment>
<protein>
    <submittedName>
        <fullName evidence="2">Uncharacterized protein</fullName>
    </submittedName>
</protein>
<evidence type="ECO:0000313" key="3">
    <source>
        <dbReference type="Proteomes" id="UP000593571"/>
    </source>
</evidence>
<keyword evidence="3" id="KW-1185">Reference proteome</keyword>
<name>A0A7J8CIJ9_ROUAE</name>
<gene>
    <name evidence="2" type="ORF">HJG63_009166</name>
</gene>
<feature type="region of interest" description="Disordered" evidence="1">
    <location>
        <begin position="40"/>
        <end position="187"/>
    </location>
</feature>
<reference evidence="2 3" key="1">
    <citation type="journal article" date="2020" name="Nature">
        <title>Six reference-quality genomes reveal evolution of bat adaptations.</title>
        <authorList>
            <person name="Jebb D."/>
            <person name="Huang Z."/>
            <person name="Pippel M."/>
            <person name="Hughes G.M."/>
            <person name="Lavrichenko K."/>
            <person name="Devanna P."/>
            <person name="Winkler S."/>
            <person name="Jermiin L.S."/>
            <person name="Skirmuntt E.C."/>
            <person name="Katzourakis A."/>
            <person name="Burkitt-Gray L."/>
            <person name="Ray D.A."/>
            <person name="Sullivan K.A.M."/>
            <person name="Roscito J.G."/>
            <person name="Kirilenko B.M."/>
            <person name="Davalos L.M."/>
            <person name="Corthals A.P."/>
            <person name="Power M.L."/>
            <person name="Jones G."/>
            <person name="Ransome R.D."/>
            <person name="Dechmann D.K.N."/>
            <person name="Locatelli A.G."/>
            <person name="Puechmaille S.J."/>
            <person name="Fedrigo O."/>
            <person name="Jarvis E.D."/>
            <person name="Hiller M."/>
            <person name="Vernes S.C."/>
            <person name="Myers E.W."/>
            <person name="Teeling E.C."/>
        </authorList>
    </citation>
    <scope>NUCLEOTIDE SEQUENCE [LARGE SCALE GENOMIC DNA]</scope>
    <source>
        <strain evidence="2">MRouAeg1</strain>
        <tissue evidence="2">Muscle</tissue>
    </source>
</reference>
<sequence>MLGPLTSKESRAGTEPPSPARRHAIGLPFCVLGYGPDLGDACVPPPPSSGPGRATGRAGRGGRPDICLCFAALPPPAPPSSAPFRPRPAPSSRARTRRRHRLRLPRARGRKVSGPGSRLPARTRLRPGSLRGRARRPPSRTSGELRMRSAERLLFPPNHQKDDALVPSVGPVPPPPARHPPTPNETARTISTYWLAVRCDSVRRSWRHSTACCTQ</sequence>
<evidence type="ECO:0000313" key="2">
    <source>
        <dbReference type="EMBL" id="KAF6410724.1"/>
    </source>
</evidence>
<feature type="region of interest" description="Disordered" evidence="1">
    <location>
        <begin position="1"/>
        <end position="23"/>
    </location>
</feature>
<feature type="compositionally biased region" description="Basic residues" evidence="1">
    <location>
        <begin position="94"/>
        <end position="111"/>
    </location>
</feature>
<dbReference type="AlphaFoldDB" id="A0A7J8CIJ9"/>
<feature type="compositionally biased region" description="Pro residues" evidence="1">
    <location>
        <begin position="170"/>
        <end position="183"/>
    </location>
</feature>
<proteinExistence type="predicted"/>